<dbReference type="Gramene" id="PRQ24680">
    <property type="protein sequence ID" value="PRQ24680"/>
    <property type="gene ID" value="RchiOBHm_Chr6g0275111"/>
</dbReference>
<dbReference type="EMBL" id="PDCK01000044">
    <property type="protein sequence ID" value="PRQ24680.1"/>
    <property type="molecule type" value="Genomic_DNA"/>
</dbReference>
<dbReference type="PANTHER" id="PTHR32387:SF11">
    <property type="entry name" value="PROTEIN NO VEIN C-TERMINAL DOMAIN-CONTAINING PROTEIN"/>
    <property type="match status" value="1"/>
</dbReference>
<dbReference type="OMA" id="IVPHERF"/>
<dbReference type="InterPro" id="IPR052957">
    <property type="entry name" value="Auxin_embryo_med"/>
</dbReference>
<evidence type="ECO:0000313" key="1">
    <source>
        <dbReference type="EMBL" id="PRQ24680.1"/>
    </source>
</evidence>
<name>A0A2P6PRW5_ROSCH</name>
<comment type="caution">
    <text evidence="1">The sequence shown here is derived from an EMBL/GenBank/DDBJ whole genome shotgun (WGS) entry which is preliminary data.</text>
</comment>
<organism evidence="1 2">
    <name type="scientific">Rosa chinensis</name>
    <name type="common">China rose</name>
    <dbReference type="NCBI Taxonomy" id="74649"/>
    <lineage>
        <taxon>Eukaryota</taxon>
        <taxon>Viridiplantae</taxon>
        <taxon>Streptophyta</taxon>
        <taxon>Embryophyta</taxon>
        <taxon>Tracheophyta</taxon>
        <taxon>Spermatophyta</taxon>
        <taxon>Magnoliopsida</taxon>
        <taxon>eudicotyledons</taxon>
        <taxon>Gunneridae</taxon>
        <taxon>Pentapetalae</taxon>
        <taxon>rosids</taxon>
        <taxon>fabids</taxon>
        <taxon>Rosales</taxon>
        <taxon>Rosaceae</taxon>
        <taxon>Rosoideae</taxon>
        <taxon>Rosoideae incertae sedis</taxon>
        <taxon>Rosa</taxon>
    </lineage>
</organism>
<evidence type="ECO:0000313" key="2">
    <source>
        <dbReference type="Proteomes" id="UP000238479"/>
    </source>
</evidence>
<sequence>MLLAGIGFKSVFLVSSQPHIFSNGYRVRFNEEPDQNCGMIRWKLFESAQLSKLHPELLLFLSKIKCLYVHGCNPEGAHSVSIVSICSQTDDEDLRGKTAKSHVVQLSVKESMCDNQDLCKYYLWGEAFPVKPGNRVGIRSDVEKWVVTLAFPFGERLRRGTSCIGVFAFLPTAMVTNFPFVIQADFILASSRECILLDNVWNLGILECVPTAFVNAFKLQGLKIVPHERFSDNSSTFFFSQPQHAVRILPRFRDILVKMERKMALLISLYSLKNVLHSSLDLEKYSAALDFLGVPFADDQWYIKCIKSSNLVLHVSDNVYVDHLGFIADNETIFSSEYFKSVPLLKYIDQQGNLKFCSVTKTTTEAPKIRCAMELETHRWLSKCSLLFRCPDTMYFLPTSTQKALLNRSSDETKKKHRRSSSICRLQLAFIPCRSEGLYSISLCFFALQSCRE</sequence>
<dbReference type="AlphaFoldDB" id="A0A2P6PRW5"/>
<dbReference type="STRING" id="74649.A0A2P6PRW5"/>
<gene>
    <name evidence="1" type="ORF">RchiOBHm_Chr6g0275111</name>
</gene>
<reference evidence="1 2" key="1">
    <citation type="journal article" date="2018" name="Nat. Genet.">
        <title>The Rosa genome provides new insights in the design of modern roses.</title>
        <authorList>
            <person name="Bendahmane M."/>
        </authorList>
    </citation>
    <scope>NUCLEOTIDE SEQUENCE [LARGE SCALE GENOMIC DNA]</scope>
    <source>
        <strain evidence="2">cv. Old Blush</strain>
    </source>
</reference>
<proteinExistence type="predicted"/>
<protein>
    <submittedName>
        <fullName evidence="1">Uncharacterized protein</fullName>
    </submittedName>
</protein>
<keyword evidence="2" id="KW-1185">Reference proteome</keyword>
<dbReference type="PANTHER" id="PTHR32387">
    <property type="entry name" value="WU:FJ29H11"/>
    <property type="match status" value="1"/>
</dbReference>
<dbReference type="Proteomes" id="UP000238479">
    <property type="component" value="Chromosome 6"/>
</dbReference>
<accession>A0A2P6PRW5</accession>